<gene>
    <name evidence="1" type="ORF">ASPNIDRAFT_36927</name>
</gene>
<dbReference type="EMBL" id="ACJE01000010">
    <property type="protein sequence ID" value="EHA22898.1"/>
    <property type="molecule type" value="Genomic_DNA"/>
</dbReference>
<reference evidence="1 2" key="1">
    <citation type="journal article" date="2011" name="Genome Res.">
        <title>Comparative genomics of citric-acid-producing Aspergillus niger ATCC 1015 versus enzyme-producing CBS 513.88.</title>
        <authorList>
            <person name="Andersen M.R."/>
            <person name="Salazar M.P."/>
            <person name="Schaap P.J."/>
            <person name="van de Vondervoort P.J."/>
            <person name="Culley D."/>
            <person name="Thykaer J."/>
            <person name="Frisvad J.C."/>
            <person name="Nielsen K.F."/>
            <person name="Albang R."/>
            <person name="Albermann K."/>
            <person name="Berka R.M."/>
            <person name="Braus G.H."/>
            <person name="Braus-Stromeyer S.A."/>
            <person name="Corrochano L.M."/>
            <person name="Dai Z."/>
            <person name="van Dijck P.W."/>
            <person name="Hofmann G."/>
            <person name="Lasure L.L."/>
            <person name="Magnuson J.K."/>
            <person name="Menke H."/>
            <person name="Meijer M."/>
            <person name="Meijer S.L."/>
            <person name="Nielsen J.B."/>
            <person name="Nielsen M.L."/>
            <person name="van Ooyen A.J."/>
            <person name="Pel H.J."/>
            <person name="Poulsen L."/>
            <person name="Samson R.A."/>
            <person name="Stam H."/>
            <person name="Tsang A."/>
            <person name="van den Brink J.M."/>
            <person name="Atkins A."/>
            <person name="Aerts A."/>
            <person name="Shapiro H."/>
            <person name="Pangilinan J."/>
            <person name="Salamov A."/>
            <person name="Lou Y."/>
            <person name="Lindquist E."/>
            <person name="Lucas S."/>
            <person name="Grimwood J."/>
            <person name="Grigoriev I.V."/>
            <person name="Kubicek C.P."/>
            <person name="Martinez D."/>
            <person name="van Peij N.N."/>
            <person name="Roubos J.A."/>
            <person name="Nielsen J."/>
            <person name="Baker S.E."/>
        </authorList>
    </citation>
    <scope>NUCLEOTIDE SEQUENCE [LARGE SCALE GENOMIC DNA]</scope>
    <source>
        <strain evidence="2">ATCC 1015 / CBS 113.46 / FGSC A1144 / LSHB Ac4 / NCTC 3858a / NRRL 328 / USDA 3528.7</strain>
    </source>
</reference>
<comment type="caution">
    <text evidence="1">The sequence shown here is derived from an EMBL/GenBank/DDBJ whole genome shotgun (WGS) entry which is preliminary data.</text>
</comment>
<organism evidence="1 2">
    <name type="scientific">Aspergillus niger (strain ATCC 1015 / CBS 113.46 / FGSC A1144 / LSHB Ac4 / NCTC 3858a / NRRL 328 / USDA 3528.7)</name>
    <dbReference type="NCBI Taxonomy" id="380704"/>
    <lineage>
        <taxon>Eukaryota</taxon>
        <taxon>Fungi</taxon>
        <taxon>Dikarya</taxon>
        <taxon>Ascomycota</taxon>
        <taxon>Pezizomycotina</taxon>
        <taxon>Eurotiomycetes</taxon>
        <taxon>Eurotiomycetidae</taxon>
        <taxon>Eurotiales</taxon>
        <taxon>Aspergillaceae</taxon>
        <taxon>Aspergillus</taxon>
        <taxon>Aspergillus subgen. Circumdati</taxon>
    </lineage>
</organism>
<name>G3Y323_ASPNA</name>
<evidence type="ECO:0000313" key="2">
    <source>
        <dbReference type="Proteomes" id="UP000009038"/>
    </source>
</evidence>
<dbReference type="VEuPathDB" id="FungiDB:ASPNIDRAFT2_36927"/>
<dbReference type="HOGENOM" id="CLU_1660322_0_0_1"/>
<dbReference type="AlphaFoldDB" id="G3Y323"/>
<protein>
    <submittedName>
        <fullName evidence="1">Uncharacterized protein</fullName>
    </submittedName>
</protein>
<sequence length="159" mass="17666">MVGEITNSSHVSKQTWVTLAFDHFASAIRITESETNTSPAVNAVKELSLCRMFQVVPDATIRDYLLDYDSSGWPLATPAATRPIIMQNASSHASRAWSLQEEVAPIDLALHCRNIQRLVSEKASIPDDHQLDLIDDEMRFDDLKASGSHGLSCDRYSAY</sequence>
<accession>G3Y323</accession>
<proteinExistence type="predicted"/>
<evidence type="ECO:0000313" key="1">
    <source>
        <dbReference type="EMBL" id="EHA22898.1"/>
    </source>
</evidence>
<dbReference type="Proteomes" id="UP000009038">
    <property type="component" value="Unassembled WGS sequence"/>
</dbReference>
<dbReference type="OrthoDB" id="4412089at2759"/>